<organism evidence="8 9">
    <name type="scientific">Piloderma croceum (strain F 1598)</name>
    <dbReference type="NCBI Taxonomy" id="765440"/>
    <lineage>
        <taxon>Eukaryota</taxon>
        <taxon>Fungi</taxon>
        <taxon>Dikarya</taxon>
        <taxon>Basidiomycota</taxon>
        <taxon>Agaricomycotina</taxon>
        <taxon>Agaricomycetes</taxon>
        <taxon>Agaricomycetidae</taxon>
        <taxon>Atheliales</taxon>
        <taxon>Atheliaceae</taxon>
        <taxon>Piloderma</taxon>
    </lineage>
</organism>
<keyword evidence="9" id="KW-1185">Reference proteome</keyword>
<dbReference type="InterPro" id="IPR002100">
    <property type="entry name" value="TF_MADSbox"/>
</dbReference>
<comment type="subcellular location">
    <subcellularLocation>
        <location evidence="1">Nucleus</location>
    </subcellularLocation>
</comment>
<dbReference type="STRING" id="765440.A0A0C3FDX0"/>
<feature type="compositionally biased region" description="Low complexity" evidence="6">
    <location>
        <begin position="289"/>
        <end position="321"/>
    </location>
</feature>
<evidence type="ECO:0000256" key="5">
    <source>
        <dbReference type="ARBA" id="ARBA00023242"/>
    </source>
</evidence>
<evidence type="ECO:0000256" key="3">
    <source>
        <dbReference type="ARBA" id="ARBA00023125"/>
    </source>
</evidence>
<dbReference type="PROSITE" id="PS50066">
    <property type="entry name" value="MADS_BOX_2"/>
    <property type="match status" value="1"/>
</dbReference>
<keyword evidence="3" id="KW-0238">DNA-binding</keyword>
<evidence type="ECO:0000313" key="9">
    <source>
        <dbReference type="Proteomes" id="UP000054166"/>
    </source>
</evidence>
<proteinExistence type="predicted"/>
<evidence type="ECO:0000313" key="8">
    <source>
        <dbReference type="EMBL" id="KIM78094.1"/>
    </source>
</evidence>
<dbReference type="GO" id="GO:0045944">
    <property type="term" value="P:positive regulation of transcription by RNA polymerase II"/>
    <property type="evidence" value="ECO:0007669"/>
    <property type="project" value="TreeGrafter"/>
</dbReference>
<feature type="compositionally biased region" description="Polar residues" evidence="6">
    <location>
        <begin position="139"/>
        <end position="150"/>
    </location>
</feature>
<dbReference type="GO" id="GO:0005634">
    <property type="term" value="C:nucleus"/>
    <property type="evidence" value="ECO:0007669"/>
    <property type="project" value="UniProtKB-SubCell"/>
</dbReference>
<evidence type="ECO:0000256" key="2">
    <source>
        <dbReference type="ARBA" id="ARBA00023015"/>
    </source>
</evidence>
<accession>A0A0C3FDX0</accession>
<feature type="region of interest" description="Disordered" evidence="6">
    <location>
        <begin position="334"/>
        <end position="486"/>
    </location>
</feature>
<dbReference type="GO" id="GO:0000981">
    <property type="term" value="F:DNA-binding transcription factor activity, RNA polymerase II-specific"/>
    <property type="evidence" value="ECO:0007669"/>
    <property type="project" value="TreeGrafter"/>
</dbReference>
<dbReference type="AlphaFoldDB" id="A0A0C3FDX0"/>
<feature type="compositionally biased region" description="Acidic residues" evidence="6">
    <location>
        <begin position="100"/>
        <end position="113"/>
    </location>
</feature>
<dbReference type="HOGENOM" id="CLU_040317_0_0_1"/>
<name>A0A0C3FDX0_PILCF</name>
<dbReference type="OrthoDB" id="1898716at2759"/>
<feature type="compositionally biased region" description="Polar residues" evidence="6">
    <location>
        <begin position="419"/>
        <end position="429"/>
    </location>
</feature>
<dbReference type="Gene3D" id="3.40.1810.10">
    <property type="entry name" value="Transcription factor, MADS-box"/>
    <property type="match status" value="1"/>
</dbReference>
<evidence type="ECO:0000259" key="7">
    <source>
        <dbReference type="PROSITE" id="PS50066"/>
    </source>
</evidence>
<keyword evidence="4" id="KW-0804">Transcription</keyword>
<reference evidence="9" key="2">
    <citation type="submission" date="2015-01" db="EMBL/GenBank/DDBJ databases">
        <title>Evolutionary Origins and Diversification of the Mycorrhizal Mutualists.</title>
        <authorList>
            <consortium name="DOE Joint Genome Institute"/>
            <consortium name="Mycorrhizal Genomics Consortium"/>
            <person name="Kohler A."/>
            <person name="Kuo A."/>
            <person name="Nagy L.G."/>
            <person name="Floudas D."/>
            <person name="Copeland A."/>
            <person name="Barry K.W."/>
            <person name="Cichocki N."/>
            <person name="Veneault-Fourrey C."/>
            <person name="LaButti K."/>
            <person name="Lindquist E.A."/>
            <person name="Lipzen A."/>
            <person name="Lundell T."/>
            <person name="Morin E."/>
            <person name="Murat C."/>
            <person name="Riley R."/>
            <person name="Ohm R."/>
            <person name="Sun H."/>
            <person name="Tunlid A."/>
            <person name="Henrissat B."/>
            <person name="Grigoriev I.V."/>
            <person name="Hibbett D.S."/>
            <person name="Martin F."/>
        </authorList>
    </citation>
    <scope>NUCLEOTIDE SEQUENCE [LARGE SCALE GENOMIC DNA]</scope>
    <source>
        <strain evidence="9">F 1598</strain>
    </source>
</reference>
<evidence type="ECO:0000256" key="6">
    <source>
        <dbReference type="SAM" id="MobiDB-lite"/>
    </source>
</evidence>
<dbReference type="GO" id="GO:0046983">
    <property type="term" value="F:protein dimerization activity"/>
    <property type="evidence" value="ECO:0007669"/>
    <property type="project" value="InterPro"/>
</dbReference>
<feature type="region of interest" description="Disordered" evidence="6">
    <location>
        <begin position="165"/>
        <end position="321"/>
    </location>
</feature>
<dbReference type="EMBL" id="KN833019">
    <property type="protein sequence ID" value="KIM78094.1"/>
    <property type="molecule type" value="Genomic_DNA"/>
</dbReference>
<dbReference type="Pfam" id="PF00319">
    <property type="entry name" value="SRF-TF"/>
    <property type="match status" value="1"/>
</dbReference>
<feature type="compositionally biased region" description="Basic and acidic residues" evidence="6">
    <location>
        <begin position="74"/>
        <end position="99"/>
    </location>
</feature>
<dbReference type="SMART" id="SM00432">
    <property type="entry name" value="MADS"/>
    <property type="match status" value="1"/>
</dbReference>
<evidence type="ECO:0000256" key="4">
    <source>
        <dbReference type="ARBA" id="ARBA00023163"/>
    </source>
</evidence>
<reference evidence="8 9" key="1">
    <citation type="submission" date="2014-04" db="EMBL/GenBank/DDBJ databases">
        <authorList>
            <consortium name="DOE Joint Genome Institute"/>
            <person name="Kuo A."/>
            <person name="Tarkka M."/>
            <person name="Buscot F."/>
            <person name="Kohler A."/>
            <person name="Nagy L.G."/>
            <person name="Floudas D."/>
            <person name="Copeland A."/>
            <person name="Barry K.W."/>
            <person name="Cichocki N."/>
            <person name="Veneault-Fourrey C."/>
            <person name="LaButti K."/>
            <person name="Lindquist E.A."/>
            <person name="Lipzen A."/>
            <person name="Lundell T."/>
            <person name="Morin E."/>
            <person name="Murat C."/>
            <person name="Sun H."/>
            <person name="Tunlid A."/>
            <person name="Henrissat B."/>
            <person name="Grigoriev I.V."/>
            <person name="Hibbett D.S."/>
            <person name="Martin F."/>
            <person name="Nordberg H.P."/>
            <person name="Cantor M.N."/>
            <person name="Hua S.X."/>
        </authorList>
    </citation>
    <scope>NUCLEOTIDE SEQUENCE [LARGE SCALE GENOMIC DNA]</scope>
    <source>
        <strain evidence="8 9">F 1598</strain>
    </source>
</reference>
<dbReference type="PANTHER" id="PTHR11945">
    <property type="entry name" value="MADS BOX PROTEIN"/>
    <property type="match status" value="1"/>
</dbReference>
<dbReference type="SUPFAM" id="SSF55455">
    <property type="entry name" value="SRF-like"/>
    <property type="match status" value="1"/>
</dbReference>
<dbReference type="InParanoid" id="A0A0C3FDX0"/>
<dbReference type="InterPro" id="IPR036879">
    <property type="entry name" value="TF_MADSbox_sf"/>
</dbReference>
<feature type="compositionally biased region" description="Basic and acidic residues" evidence="6">
    <location>
        <begin position="470"/>
        <end position="486"/>
    </location>
</feature>
<sequence>MGRRKIEIQPITHERNRSVTFLKRKNGLFKKAYELGVLCSVDVAVIIFEERPGHHVKLYQYCSGNIDEIAQRHSRYDGEKDTRTPHDFINHSNTKHDDVIEGEDDEPEDEDPEPALARGDGIMKRGGNTVPKIEPGVTVKQSPNGSNGISMPNMDYLVQRTVTSPSAPLPTAIPISGERQSTARMSSAGGMQNGGHNKKHRLVPGVTSDQWSQEDIGRPVSGSGYGYHPVSVPPAYRSPPQSSPYFPGSTATQAFTSENGFDYHPRGQFRPMNCAGRSMPTYNQQADAQQFRRVATQQYQQQQHSYQPLASPHQQHQHQPQRTGDIFAAILDGEPRQQGGSGFGSIDWPVHSPAQGGRPEQGDPNDASWLDFLSGPPAPSSGLMQASPPLPESGREGVSWQRDGPATVNGTISLEPASRSPSLESSPKVKSNKRSRAASALDDRSANELMEDDMTPPASGRKGNKAPRIGHVDIERDIHIKRDEDL</sequence>
<dbReference type="PANTHER" id="PTHR11945:SF534">
    <property type="entry name" value="MYOCYTE-SPECIFIC ENHANCER FACTOR 2"/>
    <property type="match status" value="1"/>
</dbReference>
<keyword evidence="5" id="KW-0539">Nucleus</keyword>
<dbReference type="GO" id="GO:0000978">
    <property type="term" value="F:RNA polymerase II cis-regulatory region sequence-specific DNA binding"/>
    <property type="evidence" value="ECO:0007669"/>
    <property type="project" value="TreeGrafter"/>
</dbReference>
<feature type="region of interest" description="Disordered" evidence="6">
    <location>
        <begin position="74"/>
        <end position="152"/>
    </location>
</feature>
<dbReference type="Proteomes" id="UP000054166">
    <property type="component" value="Unassembled WGS sequence"/>
</dbReference>
<gene>
    <name evidence="8" type="ORF">PILCRDRAFT_603306</name>
</gene>
<feature type="compositionally biased region" description="Polar residues" evidence="6">
    <location>
        <begin position="239"/>
        <end position="259"/>
    </location>
</feature>
<dbReference type="PRINTS" id="PR00404">
    <property type="entry name" value="MADSDOMAIN"/>
</dbReference>
<protein>
    <recommendedName>
        <fullName evidence="7">MADS-box domain-containing protein</fullName>
    </recommendedName>
</protein>
<keyword evidence="2" id="KW-0805">Transcription regulation</keyword>
<evidence type="ECO:0000256" key="1">
    <source>
        <dbReference type="ARBA" id="ARBA00004123"/>
    </source>
</evidence>
<feature type="domain" description="MADS-box" evidence="7">
    <location>
        <begin position="1"/>
        <end position="51"/>
    </location>
</feature>